<comment type="caution">
    <text evidence="3">The sequence shown here is derived from an EMBL/GenBank/DDBJ whole genome shotgun (WGS) entry which is preliminary data.</text>
</comment>
<dbReference type="GO" id="GO:0032259">
    <property type="term" value="P:methylation"/>
    <property type="evidence" value="ECO:0007669"/>
    <property type="project" value="UniProtKB-KW"/>
</dbReference>
<feature type="domain" description="C-methyltransferase" evidence="2">
    <location>
        <begin position="255"/>
        <end position="412"/>
    </location>
</feature>
<organism evidence="3 4">
    <name type="scientific">Streptomonospora arabica</name>
    <dbReference type="NCBI Taxonomy" id="412417"/>
    <lineage>
        <taxon>Bacteria</taxon>
        <taxon>Bacillati</taxon>
        <taxon>Actinomycetota</taxon>
        <taxon>Actinomycetes</taxon>
        <taxon>Streptosporangiales</taxon>
        <taxon>Nocardiopsidaceae</taxon>
        <taxon>Streptomonospora</taxon>
    </lineage>
</organism>
<dbReference type="Gene3D" id="6.20.50.110">
    <property type="entry name" value="Methyltransferase, zinc-binding domain"/>
    <property type="match status" value="1"/>
</dbReference>
<dbReference type="Gene3D" id="3.40.50.720">
    <property type="entry name" value="NAD(P)-binding Rossmann-like Domain"/>
    <property type="match status" value="1"/>
</dbReference>
<sequence>MNTPDAPVVRVQRCRVCGDDDWAEVHSFGLMPLANDFVDPASDPADDERYPLEVGVCRTCRLLSLRHAVDPERLFRDYAYETSESDTMDEHMGWVADECRRRFGLANASLVVEFGSNTGLQLRHFARLGMRVLGVDPARNLAETARANGVETWTDFFGEEVARRVRAQHGAAGLVLARHVFAHVDDLSDVLAGLRVLLGDSGVFAFEVPYLGDLLEGLQFDTIYHEHLSYFSLHTLEYLFRRNGMRLVDADRVHVHGGSLLVFAAPEQSGRGPSPTVADMLEHERTAGLTGAESFRNFTAGIGEAVTSLTSLVQRYTATGRTVAGYGAPAKGTTLLAACGLDSGNVSYCVDTTAAKQGRLTAGTRIPVRAPEEAGAAPPDCYLLLARTYREEILRNEKAYLEAGGAFVDPLPRPRLITVETLNSVT</sequence>
<evidence type="ECO:0000259" key="2">
    <source>
        <dbReference type="Pfam" id="PF08484"/>
    </source>
</evidence>
<gene>
    <name evidence="3" type="ORF">ACFPCZ_01785</name>
</gene>
<dbReference type="PANTHER" id="PTHR43861:SF5">
    <property type="entry name" value="BLL5978 PROTEIN"/>
    <property type="match status" value="1"/>
</dbReference>
<dbReference type="EMBL" id="JBHSIY010000002">
    <property type="protein sequence ID" value="MFC4865351.1"/>
    <property type="molecule type" value="Genomic_DNA"/>
</dbReference>
<evidence type="ECO:0000313" key="4">
    <source>
        <dbReference type="Proteomes" id="UP001595858"/>
    </source>
</evidence>
<dbReference type="Gene3D" id="3.40.50.150">
    <property type="entry name" value="Vaccinia Virus protein VP39"/>
    <property type="match status" value="1"/>
</dbReference>
<dbReference type="SUPFAM" id="SSF53335">
    <property type="entry name" value="S-adenosyl-L-methionine-dependent methyltransferases"/>
    <property type="match status" value="1"/>
</dbReference>
<reference evidence="4" key="1">
    <citation type="journal article" date="2019" name="Int. J. Syst. Evol. Microbiol.">
        <title>The Global Catalogue of Microorganisms (GCM) 10K type strain sequencing project: providing services to taxonomists for standard genome sequencing and annotation.</title>
        <authorList>
            <consortium name="The Broad Institute Genomics Platform"/>
            <consortium name="The Broad Institute Genome Sequencing Center for Infectious Disease"/>
            <person name="Wu L."/>
            <person name="Ma J."/>
        </authorList>
    </citation>
    <scope>NUCLEOTIDE SEQUENCE [LARGE SCALE GENOMIC DNA]</scope>
    <source>
        <strain evidence="4">CGMCC 4.7304</strain>
    </source>
</reference>
<dbReference type="InterPro" id="IPR038576">
    <property type="entry name" value="Methyltransf_Zn-bd_dom_put_sf"/>
</dbReference>
<dbReference type="GO" id="GO:0008168">
    <property type="term" value="F:methyltransferase activity"/>
    <property type="evidence" value="ECO:0007669"/>
    <property type="project" value="UniProtKB-KW"/>
</dbReference>
<keyword evidence="3" id="KW-0489">Methyltransferase</keyword>
<dbReference type="Pfam" id="PF08421">
    <property type="entry name" value="Methyltransf_13"/>
    <property type="match status" value="1"/>
</dbReference>
<dbReference type="InterPro" id="IPR029063">
    <property type="entry name" value="SAM-dependent_MTases_sf"/>
</dbReference>
<feature type="domain" description="Methyltransferase putative zinc binding" evidence="1">
    <location>
        <begin position="14"/>
        <end position="75"/>
    </location>
</feature>
<evidence type="ECO:0000313" key="3">
    <source>
        <dbReference type="EMBL" id="MFC4865351.1"/>
    </source>
</evidence>
<evidence type="ECO:0000259" key="1">
    <source>
        <dbReference type="Pfam" id="PF08421"/>
    </source>
</evidence>
<keyword evidence="3" id="KW-0808">Transferase</keyword>
<dbReference type="InterPro" id="IPR013630">
    <property type="entry name" value="Methyltransf_Zn-bd_dom_put"/>
</dbReference>
<dbReference type="PANTHER" id="PTHR43861">
    <property type="entry name" value="TRANS-ACONITATE 2-METHYLTRANSFERASE-RELATED"/>
    <property type="match status" value="1"/>
</dbReference>
<dbReference type="RefSeq" id="WP_344144236.1">
    <property type="nucleotide sequence ID" value="NZ_BAAAQI010000009.1"/>
</dbReference>
<protein>
    <submittedName>
        <fullName evidence="3">Methyltransferase domain-containing protein</fullName>
    </submittedName>
</protein>
<dbReference type="Pfam" id="PF08484">
    <property type="entry name" value="Methyltransf_14"/>
    <property type="match status" value="1"/>
</dbReference>
<dbReference type="Gene3D" id="6.10.250.3100">
    <property type="match status" value="1"/>
</dbReference>
<proteinExistence type="predicted"/>
<name>A0ABV9SHG0_9ACTN</name>
<dbReference type="InterPro" id="IPR013691">
    <property type="entry name" value="MeTrfase_14"/>
</dbReference>
<accession>A0ABV9SHG0</accession>
<keyword evidence="4" id="KW-1185">Reference proteome</keyword>
<dbReference type="Proteomes" id="UP001595858">
    <property type="component" value="Unassembled WGS sequence"/>
</dbReference>
<dbReference type="Pfam" id="PF13489">
    <property type="entry name" value="Methyltransf_23"/>
    <property type="match status" value="1"/>
</dbReference>